<feature type="transmembrane region" description="Helical" evidence="1">
    <location>
        <begin position="35"/>
        <end position="59"/>
    </location>
</feature>
<dbReference type="HOGENOM" id="CLU_2034126_0_0_11"/>
<dbReference type="STRING" id="1035195.HMPREF9997_01913"/>
<evidence type="ECO:0000313" key="2">
    <source>
        <dbReference type="EMBL" id="EKX89442.1"/>
    </source>
</evidence>
<protein>
    <submittedName>
        <fullName evidence="2">Uncharacterized protein</fullName>
    </submittedName>
</protein>
<feature type="transmembrane region" description="Helical" evidence="1">
    <location>
        <begin position="66"/>
        <end position="85"/>
    </location>
</feature>
<dbReference type="EMBL" id="AMEM01000024">
    <property type="protein sequence ID" value="EKX89442.1"/>
    <property type="molecule type" value="Genomic_DNA"/>
</dbReference>
<keyword evidence="3" id="KW-1185">Reference proteome</keyword>
<name>L1MDZ0_9CORY</name>
<dbReference type="PATRIC" id="fig|1035195.3.peg.1730"/>
<organism evidence="2 3">
    <name type="scientific">Corynebacterium durum F0235</name>
    <dbReference type="NCBI Taxonomy" id="1035195"/>
    <lineage>
        <taxon>Bacteria</taxon>
        <taxon>Bacillati</taxon>
        <taxon>Actinomycetota</taxon>
        <taxon>Actinomycetes</taxon>
        <taxon>Mycobacteriales</taxon>
        <taxon>Corynebacteriaceae</taxon>
        <taxon>Corynebacterium</taxon>
    </lineage>
</organism>
<feature type="transmembrane region" description="Helical" evidence="1">
    <location>
        <begin position="7"/>
        <end position="29"/>
    </location>
</feature>
<feature type="transmembrane region" description="Helical" evidence="1">
    <location>
        <begin position="91"/>
        <end position="112"/>
    </location>
</feature>
<accession>L1MDZ0</accession>
<keyword evidence="1" id="KW-1133">Transmembrane helix</keyword>
<dbReference type="Proteomes" id="UP000010445">
    <property type="component" value="Unassembled WGS sequence"/>
</dbReference>
<keyword evidence="1" id="KW-0812">Transmembrane</keyword>
<sequence length="121" mass="12354">MKAHKIGIISLLFDAIYCITVGIGIMLAATYVAPIIGIPVLLTIAIGCATTVWGVGIVGMMRTIPLATALTIVMIVNIMSTIAVATFSATLAGVGVTFTVLAFALDIAAFAASQGWALARA</sequence>
<dbReference type="eggNOG" id="ENOG502ZJTZ">
    <property type="taxonomic scope" value="Bacteria"/>
</dbReference>
<proteinExistence type="predicted"/>
<gene>
    <name evidence="2" type="ORF">HMPREF9997_01913</name>
</gene>
<evidence type="ECO:0000313" key="3">
    <source>
        <dbReference type="Proteomes" id="UP000010445"/>
    </source>
</evidence>
<comment type="caution">
    <text evidence="2">The sequence shown here is derived from an EMBL/GenBank/DDBJ whole genome shotgun (WGS) entry which is preliminary data.</text>
</comment>
<dbReference type="AlphaFoldDB" id="L1MDZ0"/>
<keyword evidence="1" id="KW-0472">Membrane</keyword>
<evidence type="ECO:0000256" key="1">
    <source>
        <dbReference type="SAM" id="Phobius"/>
    </source>
</evidence>
<reference evidence="2 3" key="1">
    <citation type="submission" date="2012-05" db="EMBL/GenBank/DDBJ databases">
        <authorList>
            <person name="Weinstock G."/>
            <person name="Sodergren E."/>
            <person name="Lobos E.A."/>
            <person name="Fulton L."/>
            <person name="Fulton R."/>
            <person name="Courtney L."/>
            <person name="Fronick C."/>
            <person name="O'Laughlin M."/>
            <person name="Godfrey J."/>
            <person name="Wilson R.M."/>
            <person name="Miner T."/>
            <person name="Farmer C."/>
            <person name="Delehaunty K."/>
            <person name="Cordes M."/>
            <person name="Minx P."/>
            <person name="Tomlinson C."/>
            <person name="Chen J."/>
            <person name="Wollam A."/>
            <person name="Pepin K.H."/>
            <person name="Bhonagiri V."/>
            <person name="Zhang X."/>
            <person name="Suruliraj S."/>
            <person name="Warren W."/>
            <person name="Mitreva M."/>
            <person name="Mardis E.R."/>
            <person name="Wilson R.K."/>
        </authorList>
    </citation>
    <scope>NUCLEOTIDE SEQUENCE [LARGE SCALE GENOMIC DNA]</scope>
    <source>
        <strain evidence="2 3">F0235</strain>
    </source>
</reference>